<dbReference type="InterPro" id="IPR058245">
    <property type="entry name" value="NreC/VraR/RcsB-like_REC"/>
</dbReference>
<proteinExistence type="predicted"/>
<dbReference type="Pfam" id="PF00072">
    <property type="entry name" value="Response_reg"/>
    <property type="match status" value="1"/>
</dbReference>
<evidence type="ECO:0000313" key="6">
    <source>
        <dbReference type="EMBL" id="QYD72403.1"/>
    </source>
</evidence>
<keyword evidence="1 3" id="KW-0597">Phosphoprotein</keyword>
<dbReference type="EMBL" id="CP080096">
    <property type="protein sequence ID" value="QYD72403.1"/>
    <property type="molecule type" value="Genomic_DNA"/>
</dbReference>
<dbReference type="SMART" id="SM00421">
    <property type="entry name" value="HTH_LUXR"/>
    <property type="match status" value="1"/>
</dbReference>
<dbReference type="CDD" id="cd06170">
    <property type="entry name" value="LuxR_C_like"/>
    <property type="match status" value="1"/>
</dbReference>
<name>A0ABX8UTP9_9BURK</name>
<dbReference type="Pfam" id="PF00196">
    <property type="entry name" value="GerE"/>
    <property type="match status" value="1"/>
</dbReference>
<evidence type="ECO:0000259" key="4">
    <source>
        <dbReference type="PROSITE" id="PS50043"/>
    </source>
</evidence>
<sequence>MTMVMIVDDHPALRLVIKTHLTQVANIEDVVEAGNGQEAVELTRQYLPDLAILDLDIPRINGLDVIPRLRLAHPHIRVMILSGHDTPTFVQRAVRAGAQGFVSKTQDISEIVRGVEAILSGYSVFPVTSGTIVAPLVGELNEQAKLELLSDKELIVLQMLAKGMSNKSIGEALFISNKTVSSHKTRILQKLAVETLVDLVDFARRCGIASTQQ</sequence>
<feature type="domain" description="Response regulatory" evidence="5">
    <location>
        <begin position="3"/>
        <end position="119"/>
    </location>
</feature>
<accession>A0ABX8UTP9</accession>
<evidence type="ECO:0000256" key="1">
    <source>
        <dbReference type="ARBA" id="ARBA00022553"/>
    </source>
</evidence>
<dbReference type="CDD" id="cd17535">
    <property type="entry name" value="REC_NarL-like"/>
    <property type="match status" value="1"/>
</dbReference>
<dbReference type="InterPro" id="IPR001789">
    <property type="entry name" value="Sig_transdc_resp-reg_receiver"/>
</dbReference>
<dbReference type="InterPro" id="IPR016032">
    <property type="entry name" value="Sig_transdc_resp-reg_C-effctor"/>
</dbReference>
<keyword evidence="7" id="KW-1185">Reference proteome</keyword>
<dbReference type="PRINTS" id="PR00038">
    <property type="entry name" value="HTHLUXR"/>
</dbReference>
<dbReference type="SUPFAM" id="SSF46894">
    <property type="entry name" value="C-terminal effector domain of the bipartite response regulators"/>
    <property type="match status" value="1"/>
</dbReference>
<evidence type="ECO:0000256" key="3">
    <source>
        <dbReference type="PROSITE-ProRule" id="PRU00169"/>
    </source>
</evidence>
<dbReference type="PROSITE" id="PS50110">
    <property type="entry name" value="RESPONSE_REGULATORY"/>
    <property type="match status" value="1"/>
</dbReference>
<evidence type="ECO:0000259" key="5">
    <source>
        <dbReference type="PROSITE" id="PS50110"/>
    </source>
</evidence>
<reference evidence="6 7" key="1">
    <citation type="submission" date="2021-07" db="EMBL/GenBank/DDBJ databases">
        <title>Paraburkholderia edwinii protects Aspergillus sp. from phenazines by acting as a toxin sponge.</title>
        <authorList>
            <person name="Dahlstrom K.M."/>
            <person name="Newman D.K."/>
        </authorList>
    </citation>
    <scope>NUCLEOTIDE SEQUENCE [LARGE SCALE GENOMIC DNA]</scope>
    <source>
        <strain evidence="6 7">Pe01</strain>
    </source>
</reference>
<dbReference type="SMART" id="SM00448">
    <property type="entry name" value="REC"/>
    <property type="match status" value="1"/>
</dbReference>
<keyword evidence="2" id="KW-0238">DNA-binding</keyword>
<feature type="modified residue" description="4-aspartylphosphate" evidence="3">
    <location>
        <position position="54"/>
    </location>
</feature>
<dbReference type="InterPro" id="IPR011006">
    <property type="entry name" value="CheY-like_superfamily"/>
</dbReference>
<protein>
    <submittedName>
        <fullName evidence="6">Response regulator transcription factor</fullName>
    </submittedName>
</protein>
<dbReference type="PANTHER" id="PTHR45566">
    <property type="entry name" value="HTH-TYPE TRANSCRIPTIONAL REGULATOR YHJB-RELATED"/>
    <property type="match status" value="1"/>
</dbReference>
<dbReference type="Gene3D" id="3.40.50.2300">
    <property type="match status" value="1"/>
</dbReference>
<feature type="domain" description="HTH luxR-type" evidence="4">
    <location>
        <begin position="142"/>
        <end position="207"/>
    </location>
</feature>
<gene>
    <name evidence="6" type="ORF">KZJ38_21990</name>
</gene>
<dbReference type="InterPro" id="IPR051015">
    <property type="entry name" value="EvgA-like"/>
</dbReference>
<dbReference type="PROSITE" id="PS00622">
    <property type="entry name" value="HTH_LUXR_1"/>
    <property type="match status" value="1"/>
</dbReference>
<dbReference type="PROSITE" id="PS50043">
    <property type="entry name" value="HTH_LUXR_2"/>
    <property type="match status" value="1"/>
</dbReference>
<dbReference type="Proteomes" id="UP000826462">
    <property type="component" value="Chromosome 2"/>
</dbReference>
<organism evidence="6 7">
    <name type="scientific">Paraburkholderia edwinii</name>
    <dbReference type="NCBI Taxonomy" id="2861782"/>
    <lineage>
        <taxon>Bacteria</taxon>
        <taxon>Pseudomonadati</taxon>
        <taxon>Pseudomonadota</taxon>
        <taxon>Betaproteobacteria</taxon>
        <taxon>Burkholderiales</taxon>
        <taxon>Burkholderiaceae</taxon>
        <taxon>Paraburkholderia</taxon>
    </lineage>
</organism>
<dbReference type="RefSeq" id="WP_219801827.1">
    <property type="nucleotide sequence ID" value="NZ_CP080096.1"/>
</dbReference>
<evidence type="ECO:0000313" key="7">
    <source>
        <dbReference type="Proteomes" id="UP000826462"/>
    </source>
</evidence>
<dbReference type="InterPro" id="IPR000792">
    <property type="entry name" value="Tscrpt_reg_LuxR_C"/>
</dbReference>
<dbReference type="SUPFAM" id="SSF52172">
    <property type="entry name" value="CheY-like"/>
    <property type="match status" value="1"/>
</dbReference>
<dbReference type="PANTHER" id="PTHR45566:SF2">
    <property type="entry name" value="NARL SUBFAMILY"/>
    <property type="match status" value="1"/>
</dbReference>
<evidence type="ECO:0000256" key="2">
    <source>
        <dbReference type="ARBA" id="ARBA00023125"/>
    </source>
</evidence>